<dbReference type="InterPro" id="IPR011833">
    <property type="entry name" value="Glycg_phsphrylas"/>
</dbReference>
<gene>
    <name evidence="11" type="ORF">AACH00_17965</name>
</gene>
<dbReference type="EC" id="2.4.1.1" evidence="9"/>
<evidence type="ECO:0000256" key="9">
    <source>
        <dbReference type="RuleBase" id="RU000587"/>
    </source>
</evidence>
<reference evidence="11 12" key="1">
    <citation type="submission" date="2024-04" db="EMBL/GenBank/DDBJ databases">
        <title>Novel species of the genus Ideonella isolated from streams.</title>
        <authorList>
            <person name="Lu H."/>
        </authorList>
    </citation>
    <scope>NUCLEOTIDE SEQUENCE [LARGE SCALE GENOMIC DNA]</scope>
    <source>
        <strain evidence="11 12">LYT19W</strain>
    </source>
</reference>
<accession>A0ABU9CC09</accession>
<dbReference type="Pfam" id="PF00343">
    <property type="entry name" value="Phosphorylase"/>
    <property type="match status" value="1"/>
</dbReference>
<name>A0ABU9CC09_9BURK</name>
<sequence>MTKTSTARAAAPASSRPAAAAKSRSHDAAADFRQLAARALAQRSDGHSAEACLNAVAIASRTLLADRWALTQQADARRKGVRRVHYLSMEFLMGRALGNALAAIGMHEQVEAALPEGAPALGEVLEHEPDAALGNGGLGRLAACFLDSFASLGLPSFGYGLRYKHGMFAQHIQDGRQVEQPDEWLRHGSAWELPRHELRYPVGFGGTVVNEGGQRRWVPAQAVVAQAVDFIVPGHGTERVSTLRQWQAEAARPIDFPTFCRGEFASAGAHLQEAEALNWVLYPDDSTPAGRELRLKQEFLLVSASLQDTLARHLREFGDVHSYGRLNAVHLNDTHPAMAPAELMRLLLDEHGLGWDEAWKITSQAVSYTNHTLMPEALETWPVSLFEALLPRHLEIVYEINRRFLDEVRARFPGDDAMAARVSLIDEGAHGGERRVRMAALAIVASHKVNGVSALHSRLMVETIFADYAKLWPQRFINVTNGVTPRRWLEQANPGLSALLDKTIGDGWRADLSQLSELGAKAGQKRLGQEFMKVKLANKQRLADHIRRELGINVDPHSLFDVQIKRIHEYKRQLLNVLHVVARYQAIIANPSAHWTPRTVIFAGKAASAYRAAKLVIQLIHDVARVVNSDPRVGDKLKVVFLPNYSVSLAQIILPAADLSEQISTAGTEASGTGNMKFALNGACTIGTWDGANIEMAEGMDAVSPRKDGASNMFVFGLLTEEVARIKALGYDPRLYVEENRQLKAVLDAITGGVFSWGDPDRYRALVQPLLQHDPYLLMADFAAYVECQKTVDALYDEPTAWAERALRNIAGMGFFSTDRTIGEYVQQVWAAPAKR</sequence>
<dbReference type="NCBIfam" id="TIGR02093">
    <property type="entry name" value="P_ylase"/>
    <property type="match status" value="1"/>
</dbReference>
<comment type="similarity">
    <text evidence="3 9">Belongs to the glycogen phosphorylase family.</text>
</comment>
<evidence type="ECO:0000256" key="3">
    <source>
        <dbReference type="ARBA" id="ARBA00006047"/>
    </source>
</evidence>
<proteinExistence type="inferred from homology"/>
<comment type="function">
    <text evidence="8">Phosphorylase is an important allosteric enzyme in carbohydrate metabolism. Enzymes from different sources differ in their regulatory mechanisms and in their natural substrates. However, all known phosphorylases share catalytic and structural properties.</text>
</comment>
<evidence type="ECO:0000256" key="6">
    <source>
        <dbReference type="ARBA" id="ARBA00022898"/>
    </source>
</evidence>
<dbReference type="Proteomes" id="UP001379945">
    <property type="component" value="Unassembled WGS sequence"/>
</dbReference>
<dbReference type="CDD" id="cd04300">
    <property type="entry name" value="GT35_Glycogen_Phosphorylase"/>
    <property type="match status" value="1"/>
</dbReference>
<feature type="compositionally biased region" description="Low complexity" evidence="10">
    <location>
        <begin position="1"/>
        <end position="22"/>
    </location>
</feature>
<comment type="cofactor">
    <cofactor evidence="2 9">
        <name>pyridoxal 5'-phosphate</name>
        <dbReference type="ChEBI" id="CHEBI:597326"/>
    </cofactor>
</comment>
<dbReference type="EMBL" id="JBBUTI010000015">
    <property type="protein sequence ID" value="MEK8048244.1"/>
    <property type="molecule type" value="Genomic_DNA"/>
</dbReference>
<keyword evidence="7 9" id="KW-0119">Carbohydrate metabolism</keyword>
<dbReference type="GO" id="GO:0004645">
    <property type="term" value="F:1,4-alpha-oligoglucan phosphorylase activity"/>
    <property type="evidence" value="ECO:0007669"/>
    <property type="project" value="UniProtKB-EC"/>
</dbReference>
<dbReference type="Gene3D" id="3.40.50.2000">
    <property type="entry name" value="Glycogen Phosphorylase B"/>
    <property type="match status" value="2"/>
</dbReference>
<evidence type="ECO:0000313" key="12">
    <source>
        <dbReference type="Proteomes" id="UP001379945"/>
    </source>
</evidence>
<feature type="region of interest" description="Disordered" evidence="10">
    <location>
        <begin position="1"/>
        <end position="25"/>
    </location>
</feature>
<dbReference type="SUPFAM" id="SSF53756">
    <property type="entry name" value="UDP-Glycosyltransferase/glycogen phosphorylase"/>
    <property type="match status" value="1"/>
</dbReference>
<dbReference type="PANTHER" id="PTHR11468:SF3">
    <property type="entry name" value="GLYCOGEN PHOSPHORYLASE, LIVER FORM"/>
    <property type="match status" value="1"/>
</dbReference>
<comment type="catalytic activity">
    <reaction evidence="1 9">
        <text>[(1-&gt;4)-alpha-D-glucosyl](n) + phosphate = [(1-&gt;4)-alpha-D-glucosyl](n-1) + alpha-D-glucose 1-phosphate</text>
        <dbReference type="Rhea" id="RHEA:41732"/>
        <dbReference type="Rhea" id="RHEA-COMP:9584"/>
        <dbReference type="Rhea" id="RHEA-COMP:9586"/>
        <dbReference type="ChEBI" id="CHEBI:15444"/>
        <dbReference type="ChEBI" id="CHEBI:43474"/>
        <dbReference type="ChEBI" id="CHEBI:58601"/>
        <dbReference type="EC" id="2.4.1.1"/>
    </reaction>
</comment>
<dbReference type="InterPro" id="IPR035090">
    <property type="entry name" value="Pyridoxal_P_attach_site"/>
</dbReference>
<evidence type="ECO:0000256" key="5">
    <source>
        <dbReference type="ARBA" id="ARBA00022679"/>
    </source>
</evidence>
<keyword evidence="12" id="KW-1185">Reference proteome</keyword>
<evidence type="ECO:0000256" key="4">
    <source>
        <dbReference type="ARBA" id="ARBA00022676"/>
    </source>
</evidence>
<evidence type="ECO:0000256" key="10">
    <source>
        <dbReference type="SAM" id="MobiDB-lite"/>
    </source>
</evidence>
<keyword evidence="4 9" id="KW-0328">Glycosyltransferase</keyword>
<evidence type="ECO:0000256" key="2">
    <source>
        <dbReference type="ARBA" id="ARBA00001933"/>
    </source>
</evidence>
<dbReference type="PROSITE" id="PS00102">
    <property type="entry name" value="PHOSPHORYLASE"/>
    <property type="match status" value="1"/>
</dbReference>
<dbReference type="PIRSF" id="PIRSF000460">
    <property type="entry name" value="Pprylas_GlgP"/>
    <property type="match status" value="1"/>
</dbReference>
<evidence type="ECO:0000313" key="11">
    <source>
        <dbReference type="EMBL" id="MEK8048244.1"/>
    </source>
</evidence>
<dbReference type="PANTHER" id="PTHR11468">
    <property type="entry name" value="GLYCOGEN PHOSPHORYLASE"/>
    <property type="match status" value="1"/>
</dbReference>
<organism evidence="11 12">
    <name type="scientific">Ideonella margarita</name>
    <dbReference type="NCBI Taxonomy" id="2984191"/>
    <lineage>
        <taxon>Bacteria</taxon>
        <taxon>Pseudomonadati</taxon>
        <taxon>Pseudomonadota</taxon>
        <taxon>Betaproteobacteria</taxon>
        <taxon>Burkholderiales</taxon>
        <taxon>Sphaerotilaceae</taxon>
        <taxon>Ideonella</taxon>
    </lineage>
</organism>
<evidence type="ECO:0000256" key="1">
    <source>
        <dbReference type="ARBA" id="ARBA00001275"/>
    </source>
</evidence>
<protein>
    <recommendedName>
        <fullName evidence="9">Alpha-1,4 glucan phosphorylase</fullName>
        <ecNumber evidence="9">2.4.1.1</ecNumber>
    </recommendedName>
</protein>
<keyword evidence="6 9" id="KW-0663">Pyridoxal phosphate</keyword>
<keyword evidence="5 9" id="KW-0808">Transferase</keyword>
<evidence type="ECO:0000256" key="7">
    <source>
        <dbReference type="ARBA" id="ARBA00023277"/>
    </source>
</evidence>
<dbReference type="InterPro" id="IPR000811">
    <property type="entry name" value="Glyco_trans_35"/>
</dbReference>
<evidence type="ECO:0000256" key="8">
    <source>
        <dbReference type="ARBA" id="ARBA00025174"/>
    </source>
</evidence>
<dbReference type="RefSeq" id="WP_341400558.1">
    <property type="nucleotide sequence ID" value="NZ_JBBUTI010000015.1"/>
</dbReference>
<comment type="caution">
    <text evidence="11">The sequence shown here is derived from an EMBL/GenBank/DDBJ whole genome shotgun (WGS) entry which is preliminary data.</text>
</comment>
<comment type="function">
    <text evidence="9">Allosteric enzyme that catalyzes the rate-limiting step in glycogen catabolism, the phosphorolytic cleavage of glycogen to produce glucose-1-phosphate, and plays a central role in maintaining cellular and organismal glucose homeostasis.</text>
</comment>